<dbReference type="AlphaFoldDB" id="A0A834W0R3"/>
<protein>
    <submittedName>
        <fullName evidence="1">Uncharacterized protein</fullName>
    </submittedName>
</protein>
<evidence type="ECO:0000313" key="1">
    <source>
        <dbReference type="EMBL" id="KAF7801606.1"/>
    </source>
</evidence>
<accession>A0A834W0R3</accession>
<name>A0A834W0R3_9FABA</name>
<reference evidence="1" key="1">
    <citation type="submission" date="2020-09" db="EMBL/GenBank/DDBJ databases">
        <title>Genome-Enabled Discovery of Anthraquinone Biosynthesis in Senna tora.</title>
        <authorList>
            <person name="Kang S.-H."/>
            <person name="Pandey R.P."/>
            <person name="Lee C.-M."/>
            <person name="Sim J.-S."/>
            <person name="Jeong J.-T."/>
            <person name="Choi B.-S."/>
            <person name="Jung M."/>
            <person name="Ginzburg D."/>
            <person name="Zhao K."/>
            <person name="Won S.Y."/>
            <person name="Oh T.-J."/>
            <person name="Yu Y."/>
            <person name="Kim N.-H."/>
            <person name="Lee O.R."/>
            <person name="Lee T.-H."/>
            <person name="Bashyal P."/>
            <person name="Kim T.-S."/>
            <person name="Lee W.-H."/>
            <person name="Kawkins C."/>
            <person name="Kim C.-K."/>
            <person name="Kim J.S."/>
            <person name="Ahn B.O."/>
            <person name="Rhee S.Y."/>
            <person name="Sohng J.K."/>
        </authorList>
    </citation>
    <scope>NUCLEOTIDE SEQUENCE</scope>
    <source>
        <tissue evidence="1">Leaf</tissue>
    </source>
</reference>
<dbReference type="EMBL" id="JAAIUW010000013">
    <property type="protein sequence ID" value="KAF7801606.1"/>
    <property type="molecule type" value="Genomic_DNA"/>
</dbReference>
<sequence>MSKWADSQGRGPAYSGLSLRWAGLGSP</sequence>
<keyword evidence="2" id="KW-1185">Reference proteome</keyword>
<gene>
    <name evidence="1" type="ORF">G2W53_040717</name>
</gene>
<organism evidence="1 2">
    <name type="scientific">Senna tora</name>
    <dbReference type="NCBI Taxonomy" id="362788"/>
    <lineage>
        <taxon>Eukaryota</taxon>
        <taxon>Viridiplantae</taxon>
        <taxon>Streptophyta</taxon>
        <taxon>Embryophyta</taxon>
        <taxon>Tracheophyta</taxon>
        <taxon>Spermatophyta</taxon>
        <taxon>Magnoliopsida</taxon>
        <taxon>eudicotyledons</taxon>
        <taxon>Gunneridae</taxon>
        <taxon>Pentapetalae</taxon>
        <taxon>rosids</taxon>
        <taxon>fabids</taxon>
        <taxon>Fabales</taxon>
        <taxon>Fabaceae</taxon>
        <taxon>Caesalpinioideae</taxon>
        <taxon>Cassia clade</taxon>
        <taxon>Senna</taxon>
    </lineage>
</organism>
<evidence type="ECO:0000313" key="2">
    <source>
        <dbReference type="Proteomes" id="UP000634136"/>
    </source>
</evidence>
<proteinExistence type="predicted"/>
<dbReference type="Proteomes" id="UP000634136">
    <property type="component" value="Unassembled WGS sequence"/>
</dbReference>
<comment type="caution">
    <text evidence="1">The sequence shown here is derived from an EMBL/GenBank/DDBJ whole genome shotgun (WGS) entry which is preliminary data.</text>
</comment>